<sequence length="655" mass="73381" precursor="true">MIRRVKRVFVTATGCGTALFASLLLSFSGNGDAWADAPVNQLNEAERRGGWELLFDGQSMDQWRNYQKDGLSDGWKVTDGQMIRAEKDAGDIVTKDKYEQFELLLEYKISEGGNSGVIFRVTEDNPRPWHSGPEIQIQDNVDGHDPQKAGWLYQLYKPLTPSWAQERGPIDATRPAGQWNQLYVRITNDQSEVCMNGVRYYTFKIGDKNWNEKVAESKFSKFEGFGKAASGHICLQDHGNEVAFRNVKVRRLAEDGSVKQPIDGNLNLSGELAFPKLKWGDPKTDSGNWEPVDPSGKIRPLRLMELTYANGDSNRLYAASQYGAIWSFENNRDTVEAPMFLDLRDQVYDWKNRGANEQGLLGLAMHPSFKDNGKFYVYYTHKDGQRSIVSQFKVSADNPLAADPASELVLMDIPQPYANHNGGSIEFGPDGFLYIALGDGGDRNDPKAAGQDLSALLGSILRIDVDHPADGKPYGIPSDNPFVKNPDACPEIYAMGVRNPWRIAFDKKTGDLWMGDVGQELWEEVNIITKGGNYGWSNREGLYGFGNREDVAGVPDPIDPIWQYDHRVGKSITGGRVYHSDRVPELTGKYVYADYVTGMIWALTYDRETGKVVRNEQVVPDSIAVLAFGEDQNGEVYYLTDSSRGECIYRFKAKD</sequence>
<proteinExistence type="predicted"/>
<dbReference type="Gene3D" id="2.60.120.560">
    <property type="entry name" value="Exo-inulinase, domain 1"/>
    <property type="match status" value="1"/>
</dbReference>
<dbReference type="Gene3D" id="2.120.10.30">
    <property type="entry name" value="TolB, C-terminal domain"/>
    <property type="match status" value="1"/>
</dbReference>
<dbReference type="GO" id="GO:0016491">
    <property type="term" value="F:oxidoreductase activity"/>
    <property type="evidence" value="ECO:0007669"/>
    <property type="project" value="UniProtKB-KW"/>
</dbReference>
<dbReference type="AlphaFoldDB" id="A0A5C6B386"/>
<dbReference type="PANTHER" id="PTHR19328">
    <property type="entry name" value="HEDGEHOG-INTERACTING PROTEIN"/>
    <property type="match status" value="1"/>
</dbReference>
<reference evidence="4 5" key="1">
    <citation type="submission" date="2019-02" db="EMBL/GenBank/DDBJ databases">
        <title>Deep-cultivation of Planctomycetes and their phenomic and genomic characterization uncovers novel biology.</title>
        <authorList>
            <person name="Wiegand S."/>
            <person name="Jogler M."/>
            <person name="Boedeker C."/>
            <person name="Pinto D."/>
            <person name="Vollmers J."/>
            <person name="Rivas-Marin E."/>
            <person name="Kohn T."/>
            <person name="Peeters S.H."/>
            <person name="Heuer A."/>
            <person name="Rast P."/>
            <person name="Oberbeckmann S."/>
            <person name="Bunk B."/>
            <person name="Jeske O."/>
            <person name="Meyerdierks A."/>
            <person name="Storesund J.E."/>
            <person name="Kallscheuer N."/>
            <person name="Luecker S."/>
            <person name="Lage O.M."/>
            <person name="Pohl T."/>
            <person name="Merkel B.J."/>
            <person name="Hornburger P."/>
            <person name="Mueller R.-W."/>
            <person name="Bruemmer F."/>
            <person name="Labrenz M."/>
            <person name="Spormann A.M."/>
            <person name="Op Den Camp H."/>
            <person name="Overmann J."/>
            <person name="Amann R."/>
            <person name="Jetten M.S.M."/>
            <person name="Mascher T."/>
            <person name="Medema M.H."/>
            <person name="Devos D.P."/>
            <person name="Kaster A.-K."/>
            <person name="Ovreas L."/>
            <person name="Rohde M."/>
            <person name="Galperin M.Y."/>
            <person name="Jogler C."/>
        </authorList>
    </citation>
    <scope>NUCLEOTIDE SEQUENCE [LARGE SCALE GENOMIC DNA]</scope>
    <source>
        <strain evidence="4 5">Pla52n</strain>
    </source>
</reference>
<name>A0A5C6B386_9BACT</name>
<dbReference type="PANTHER" id="PTHR19328:SF75">
    <property type="entry name" value="ALDOSE SUGAR DEHYDROGENASE YLII"/>
    <property type="match status" value="1"/>
</dbReference>
<dbReference type="EC" id="1.1.5.-" evidence="4"/>
<evidence type="ECO:0000259" key="2">
    <source>
        <dbReference type="Pfam" id="PF06439"/>
    </source>
</evidence>
<evidence type="ECO:0000313" key="4">
    <source>
        <dbReference type="EMBL" id="TWU06257.1"/>
    </source>
</evidence>
<keyword evidence="4" id="KW-0560">Oxidoreductase</keyword>
<feature type="domain" description="3-keto-alpha-glucoside-1,2-lyase/3-keto-2-hydroxy-glucal hydratase" evidence="2">
    <location>
        <begin position="50"/>
        <end position="250"/>
    </location>
</feature>
<evidence type="ECO:0000256" key="1">
    <source>
        <dbReference type="SAM" id="SignalP"/>
    </source>
</evidence>
<organism evidence="4 5">
    <name type="scientific">Stieleria varia</name>
    <dbReference type="NCBI Taxonomy" id="2528005"/>
    <lineage>
        <taxon>Bacteria</taxon>
        <taxon>Pseudomonadati</taxon>
        <taxon>Planctomycetota</taxon>
        <taxon>Planctomycetia</taxon>
        <taxon>Pirellulales</taxon>
        <taxon>Pirellulaceae</taxon>
        <taxon>Stieleria</taxon>
    </lineage>
</organism>
<keyword evidence="5" id="KW-1185">Reference proteome</keyword>
<dbReference type="Pfam" id="PF07995">
    <property type="entry name" value="GSDH"/>
    <property type="match status" value="1"/>
</dbReference>
<keyword evidence="1" id="KW-0732">Signal</keyword>
<dbReference type="InterPro" id="IPR011042">
    <property type="entry name" value="6-blade_b-propeller_TolB-like"/>
</dbReference>
<gene>
    <name evidence="4" type="primary">yliI</name>
    <name evidence="4" type="ORF">Pla52n_19780</name>
</gene>
<dbReference type="EMBL" id="SJPN01000002">
    <property type="protein sequence ID" value="TWU06257.1"/>
    <property type="molecule type" value="Genomic_DNA"/>
</dbReference>
<evidence type="ECO:0000313" key="5">
    <source>
        <dbReference type="Proteomes" id="UP000320176"/>
    </source>
</evidence>
<protein>
    <submittedName>
        <fullName evidence="4">Soluble aldose sugar dehydrogenase YliI</fullName>
        <ecNumber evidence="4">1.1.5.-</ecNumber>
    </submittedName>
</protein>
<dbReference type="Pfam" id="PF06439">
    <property type="entry name" value="3keto-disac_hyd"/>
    <property type="match status" value="1"/>
</dbReference>
<dbReference type="OrthoDB" id="9770043at2"/>
<accession>A0A5C6B386</accession>
<dbReference type="SUPFAM" id="SSF50952">
    <property type="entry name" value="Soluble quinoprotein glucose dehydrogenase"/>
    <property type="match status" value="1"/>
</dbReference>
<dbReference type="InterPro" id="IPR011041">
    <property type="entry name" value="Quinoprot_gluc/sorb_DH_b-prop"/>
</dbReference>
<comment type="caution">
    <text evidence="4">The sequence shown here is derived from an EMBL/GenBank/DDBJ whole genome shotgun (WGS) entry which is preliminary data.</text>
</comment>
<feature type="signal peptide" evidence="1">
    <location>
        <begin position="1"/>
        <end position="33"/>
    </location>
</feature>
<dbReference type="InterPro" id="IPR012938">
    <property type="entry name" value="Glc/Sorbosone_DH"/>
</dbReference>
<dbReference type="RefSeq" id="WP_146519361.1">
    <property type="nucleotide sequence ID" value="NZ_CP151726.1"/>
</dbReference>
<feature type="domain" description="Glucose/Sorbosone dehydrogenase" evidence="3">
    <location>
        <begin position="355"/>
        <end position="646"/>
    </location>
</feature>
<evidence type="ECO:0000259" key="3">
    <source>
        <dbReference type="Pfam" id="PF07995"/>
    </source>
</evidence>
<dbReference type="Proteomes" id="UP000320176">
    <property type="component" value="Unassembled WGS sequence"/>
</dbReference>
<dbReference type="InterPro" id="IPR010496">
    <property type="entry name" value="AL/BT2_dom"/>
</dbReference>
<dbReference type="GO" id="GO:0016787">
    <property type="term" value="F:hydrolase activity"/>
    <property type="evidence" value="ECO:0007669"/>
    <property type="project" value="InterPro"/>
</dbReference>
<feature type="chain" id="PRO_5022934924" evidence="1">
    <location>
        <begin position="34"/>
        <end position="655"/>
    </location>
</feature>